<protein>
    <submittedName>
        <fullName evidence="1">Uncharacterized protein</fullName>
    </submittedName>
</protein>
<dbReference type="AlphaFoldDB" id="A0A9P6DZZ0"/>
<proteinExistence type="predicted"/>
<reference evidence="1" key="1">
    <citation type="journal article" date="2020" name="Nat. Commun.">
        <title>Large-scale genome sequencing of mycorrhizal fungi provides insights into the early evolution of symbiotic traits.</title>
        <authorList>
            <person name="Miyauchi S."/>
            <person name="Kiss E."/>
            <person name="Kuo A."/>
            <person name="Drula E."/>
            <person name="Kohler A."/>
            <person name="Sanchez-Garcia M."/>
            <person name="Morin E."/>
            <person name="Andreopoulos B."/>
            <person name="Barry K.W."/>
            <person name="Bonito G."/>
            <person name="Buee M."/>
            <person name="Carver A."/>
            <person name="Chen C."/>
            <person name="Cichocki N."/>
            <person name="Clum A."/>
            <person name="Culley D."/>
            <person name="Crous P.W."/>
            <person name="Fauchery L."/>
            <person name="Girlanda M."/>
            <person name="Hayes R.D."/>
            <person name="Keri Z."/>
            <person name="LaButti K."/>
            <person name="Lipzen A."/>
            <person name="Lombard V."/>
            <person name="Magnuson J."/>
            <person name="Maillard F."/>
            <person name="Murat C."/>
            <person name="Nolan M."/>
            <person name="Ohm R.A."/>
            <person name="Pangilinan J."/>
            <person name="Pereira M.F."/>
            <person name="Perotto S."/>
            <person name="Peter M."/>
            <person name="Pfister S."/>
            <person name="Riley R."/>
            <person name="Sitrit Y."/>
            <person name="Stielow J.B."/>
            <person name="Szollosi G."/>
            <person name="Zifcakova L."/>
            <person name="Stursova M."/>
            <person name="Spatafora J.W."/>
            <person name="Tedersoo L."/>
            <person name="Vaario L.M."/>
            <person name="Yamada A."/>
            <person name="Yan M."/>
            <person name="Wang P."/>
            <person name="Xu J."/>
            <person name="Bruns T."/>
            <person name="Baldrian P."/>
            <person name="Vilgalys R."/>
            <person name="Dunand C."/>
            <person name="Henrissat B."/>
            <person name="Grigoriev I.V."/>
            <person name="Hibbett D."/>
            <person name="Nagy L.G."/>
            <person name="Martin F.M."/>
        </authorList>
    </citation>
    <scope>NUCLEOTIDE SEQUENCE</scope>
    <source>
        <strain evidence="1">UP504</strain>
    </source>
</reference>
<dbReference type="Proteomes" id="UP000886523">
    <property type="component" value="Unassembled WGS sequence"/>
</dbReference>
<gene>
    <name evidence="1" type="ORF">BS47DRAFT_919921</name>
</gene>
<comment type="caution">
    <text evidence="1">The sequence shown here is derived from an EMBL/GenBank/DDBJ whole genome shotgun (WGS) entry which is preliminary data.</text>
</comment>
<dbReference type="EMBL" id="MU128914">
    <property type="protein sequence ID" value="KAF9520012.1"/>
    <property type="molecule type" value="Genomic_DNA"/>
</dbReference>
<sequence length="201" mass="23098">MCQHDRPVTCISAITSWQPWPIRRLVIVPPWGIPSGKADVWPNLSGSFRHFVKPIHPTRSRYRTKLRNWCYAYVNTFVHQIEILTACRLTNDHMLLLNKPMPISGLRNLLRLNCKLVIHPIRGVLAFIKYSAKMKENKGLGNHIPRMVLINPPGDPASLCNPWYLQTRALHIARNRPGVPSVPLPPYHNHTHEDSMCHFSS</sequence>
<organism evidence="1 2">
    <name type="scientific">Hydnum rufescens UP504</name>
    <dbReference type="NCBI Taxonomy" id="1448309"/>
    <lineage>
        <taxon>Eukaryota</taxon>
        <taxon>Fungi</taxon>
        <taxon>Dikarya</taxon>
        <taxon>Basidiomycota</taxon>
        <taxon>Agaricomycotina</taxon>
        <taxon>Agaricomycetes</taxon>
        <taxon>Cantharellales</taxon>
        <taxon>Hydnaceae</taxon>
        <taxon>Hydnum</taxon>
    </lineage>
</organism>
<evidence type="ECO:0000313" key="1">
    <source>
        <dbReference type="EMBL" id="KAF9520012.1"/>
    </source>
</evidence>
<accession>A0A9P6DZZ0</accession>
<evidence type="ECO:0000313" key="2">
    <source>
        <dbReference type="Proteomes" id="UP000886523"/>
    </source>
</evidence>
<name>A0A9P6DZZ0_9AGAM</name>
<keyword evidence="2" id="KW-1185">Reference proteome</keyword>